<evidence type="ECO:0000313" key="2">
    <source>
        <dbReference type="Proteomes" id="UP001056120"/>
    </source>
</evidence>
<accession>A0ACB8YEC9</accession>
<reference evidence="1 2" key="2">
    <citation type="journal article" date="2022" name="Mol. Ecol. Resour.">
        <title>The genomes of chicory, endive, great burdock and yacon provide insights into Asteraceae paleo-polyploidization history and plant inulin production.</title>
        <authorList>
            <person name="Fan W."/>
            <person name="Wang S."/>
            <person name="Wang H."/>
            <person name="Wang A."/>
            <person name="Jiang F."/>
            <person name="Liu H."/>
            <person name="Zhao H."/>
            <person name="Xu D."/>
            <person name="Zhang Y."/>
        </authorList>
    </citation>
    <scope>NUCLEOTIDE SEQUENCE [LARGE SCALE GENOMIC DNA]</scope>
    <source>
        <strain evidence="2">cv. Yunnan</strain>
        <tissue evidence="1">Leaves</tissue>
    </source>
</reference>
<name>A0ACB8YEC9_9ASTR</name>
<dbReference type="EMBL" id="CM042045">
    <property type="protein sequence ID" value="KAI3683473.1"/>
    <property type="molecule type" value="Genomic_DNA"/>
</dbReference>
<dbReference type="Proteomes" id="UP001056120">
    <property type="component" value="Linkage Group LG28"/>
</dbReference>
<organism evidence="1 2">
    <name type="scientific">Smallanthus sonchifolius</name>
    <dbReference type="NCBI Taxonomy" id="185202"/>
    <lineage>
        <taxon>Eukaryota</taxon>
        <taxon>Viridiplantae</taxon>
        <taxon>Streptophyta</taxon>
        <taxon>Embryophyta</taxon>
        <taxon>Tracheophyta</taxon>
        <taxon>Spermatophyta</taxon>
        <taxon>Magnoliopsida</taxon>
        <taxon>eudicotyledons</taxon>
        <taxon>Gunneridae</taxon>
        <taxon>Pentapetalae</taxon>
        <taxon>asterids</taxon>
        <taxon>campanulids</taxon>
        <taxon>Asterales</taxon>
        <taxon>Asteraceae</taxon>
        <taxon>Asteroideae</taxon>
        <taxon>Heliantheae alliance</taxon>
        <taxon>Millerieae</taxon>
        <taxon>Smallanthus</taxon>
    </lineage>
</organism>
<gene>
    <name evidence="1" type="ORF">L1987_83977</name>
</gene>
<protein>
    <submittedName>
        <fullName evidence="1">Uncharacterized protein</fullName>
    </submittedName>
</protein>
<comment type="caution">
    <text evidence="1">The sequence shown here is derived from an EMBL/GenBank/DDBJ whole genome shotgun (WGS) entry which is preliminary data.</text>
</comment>
<sequence>MALVPICLISLTILLHFVAAQQTNGSVSVGASLTATPDAKSWLSSSGEFALGFKQVQDNFLLSIWYDKIPEKTIIWYPEVGPTVPAGSKLDLIDRRGLVLSDPQGKEVWSSGSLSDLAYGYMNDTGNFVIVGSNSRSIWESFDHPADTILPTQVMPRGGVINSKMGETNFAGGKFQLRLLQDGNLVLNTRDTFTGTPDAAYYISGSLDESNTTNSGFQLVFDTAGYMYILTGNGERFNLTADSPPSGDYYHRATLDSDGVFTQYHYPKNLNKATNWRVTWFVPENICRSSDSKACGLNNVCILDGNRPNCECPQGFSLLDPNTPNGDCKPYFTPSCDEDESKEGGDLFDFIELTNIDWSGSDFASLNPSNEETCRTSCMNDCFCAVAIYRDNHCWKKQLPLKNGYKDPSYNVKALLKFRKVDDPSGTGKNESRKGEDKSGRKLIFIGSALLGMSVLGFVVLIGVIYVCFFQIEKKKAVNPPSSATVETNLPRFTYQELVKATDGFKVELGKGAFGTVYKGVIGTKIVVVKKLETMVKDGQKEFKTEVNTIAKTHHKNLVQVLGYCDDGEHRLLIYEYMSNSTLAAFLFGDKRPSWKQRSYIVVGVAKGLTYLHEDCSHQIIHCDIKPQNILLDDYYNAKIADFGLAKLLLINQSRTNTDIRGTKGYVAPEWFRNTPVTFKVDVYSFGVLLFEIISCRKSVVFDDDAEDVAVLTDLAWDCYQEGRLDEFVENDLEALDDFEKLTTYMMVGLWCVQENPILRPSMKKVIQMLEGVGEVTEPPCPCPFSVTPSSWSSN</sequence>
<reference evidence="2" key="1">
    <citation type="journal article" date="2022" name="Mol. Ecol. Resour.">
        <title>The genomes of chicory, endive, great burdock and yacon provide insights into Asteraceae palaeo-polyploidization history and plant inulin production.</title>
        <authorList>
            <person name="Fan W."/>
            <person name="Wang S."/>
            <person name="Wang H."/>
            <person name="Wang A."/>
            <person name="Jiang F."/>
            <person name="Liu H."/>
            <person name="Zhao H."/>
            <person name="Xu D."/>
            <person name="Zhang Y."/>
        </authorList>
    </citation>
    <scope>NUCLEOTIDE SEQUENCE [LARGE SCALE GENOMIC DNA]</scope>
    <source>
        <strain evidence="2">cv. Yunnan</strain>
    </source>
</reference>
<evidence type="ECO:0000313" key="1">
    <source>
        <dbReference type="EMBL" id="KAI3683473.1"/>
    </source>
</evidence>
<keyword evidence="2" id="KW-1185">Reference proteome</keyword>
<proteinExistence type="predicted"/>